<dbReference type="RefSeq" id="WP_266085238.1">
    <property type="nucleotide sequence ID" value="NZ_RKLV01000001.1"/>
</dbReference>
<feature type="transmembrane region" description="Helical" evidence="8">
    <location>
        <begin position="93"/>
        <end position="110"/>
    </location>
</feature>
<dbReference type="PANTHER" id="PTHR22777:SF17">
    <property type="entry name" value="UPF0053 PROTEIN SLL0260"/>
    <property type="match status" value="1"/>
</dbReference>
<accession>A0A9Q4C1U7</accession>
<dbReference type="InterPro" id="IPR002550">
    <property type="entry name" value="CNNM"/>
</dbReference>
<evidence type="ECO:0000256" key="1">
    <source>
        <dbReference type="ARBA" id="ARBA00004141"/>
    </source>
</evidence>
<keyword evidence="3" id="KW-0677">Repeat</keyword>
<dbReference type="InterPro" id="IPR005170">
    <property type="entry name" value="Transptr-assoc_dom"/>
</dbReference>
<dbReference type="Pfam" id="PF00571">
    <property type="entry name" value="CBS"/>
    <property type="match status" value="2"/>
</dbReference>
<evidence type="ECO:0000256" key="6">
    <source>
        <dbReference type="ARBA" id="ARBA00023136"/>
    </source>
</evidence>
<name>A0A9Q4C1U7_9EURY</name>
<dbReference type="CDD" id="cd04590">
    <property type="entry name" value="CBS_pair_CorC_HlyC_assoc"/>
    <property type="match status" value="1"/>
</dbReference>
<evidence type="ECO:0000313" key="11">
    <source>
        <dbReference type="EMBL" id="MCX2817768.1"/>
    </source>
</evidence>
<evidence type="ECO:0000259" key="9">
    <source>
        <dbReference type="PROSITE" id="PS51371"/>
    </source>
</evidence>
<comment type="subcellular location">
    <subcellularLocation>
        <location evidence="1">Membrane</location>
        <topology evidence="1">Multi-pass membrane protein</topology>
    </subcellularLocation>
</comment>
<proteinExistence type="predicted"/>
<dbReference type="GO" id="GO:0016020">
    <property type="term" value="C:membrane"/>
    <property type="evidence" value="ECO:0007669"/>
    <property type="project" value="UniProtKB-SubCell"/>
</dbReference>
<dbReference type="InterPro" id="IPR036318">
    <property type="entry name" value="FAD-bd_PCMH-like_sf"/>
</dbReference>
<protein>
    <submittedName>
        <fullName evidence="11">Hemolysin family protein</fullName>
    </submittedName>
</protein>
<dbReference type="PANTHER" id="PTHR22777">
    <property type="entry name" value="HEMOLYSIN-RELATED"/>
    <property type="match status" value="1"/>
</dbReference>
<keyword evidence="12" id="KW-1185">Reference proteome</keyword>
<dbReference type="SMART" id="SM01091">
    <property type="entry name" value="CorC_HlyC"/>
    <property type="match status" value="1"/>
</dbReference>
<evidence type="ECO:0000259" key="10">
    <source>
        <dbReference type="PROSITE" id="PS51846"/>
    </source>
</evidence>
<feature type="domain" description="CBS" evidence="9">
    <location>
        <begin position="210"/>
        <end position="272"/>
    </location>
</feature>
<evidence type="ECO:0000256" key="2">
    <source>
        <dbReference type="ARBA" id="ARBA00022692"/>
    </source>
</evidence>
<dbReference type="SUPFAM" id="SSF54631">
    <property type="entry name" value="CBS-domain pair"/>
    <property type="match status" value="1"/>
</dbReference>
<dbReference type="SUPFAM" id="SSF56176">
    <property type="entry name" value="FAD-binding/transporter-associated domain-like"/>
    <property type="match status" value="1"/>
</dbReference>
<evidence type="ECO:0000256" key="5">
    <source>
        <dbReference type="ARBA" id="ARBA00023122"/>
    </source>
</evidence>
<evidence type="ECO:0000256" key="4">
    <source>
        <dbReference type="ARBA" id="ARBA00022989"/>
    </source>
</evidence>
<keyword evidence="2 8" id="KW-0812">Transmembrane</keyword>
<feature type="transmembrane region" description="Helical" evidence="8">
    <location>
        <begin position="6"/>
        <end position="25"/>
    </location>
</feature>
<dbReference type="PROSITE" id="PS51846">
    <property type="entry name" value="CNNM"/>
    <property type="match status" value="1"/>
</dbReference>
<evidence type="ECO:0000256" key="8">
    <source>
        <dbReference type="SAM" id="Phobius"/>
    </source>
</evidence>
<dbReference type="Proteomes" id="UP001149411">
    <property type="component" value="Unassembled WGS sequence"/>
</dbReference>
<organism evidence="11 12">
    <name type="scientific">Halorutilus salinus</name>
    <dbReference type="NCBI Taxonomy" id="2487751"/>
    <lineage>
        <taxon>Archaea</taxon>
        <taxon>Methanobacteriati</taxon>
        <taxon>Methanobacteriota</taxon>
        <taxon>Stenosarchaea group</taxon>
        <taxon>Halobacteria</taxon>
        <taxon>Halorutilales</taxon>
        <taxon>Halorutilaceae</taxon>
        <taxon>Halorutilus</taxon>
    </lineage>
</organism>
<keyword evidence="4 8" id="KW-1133">Transmembrane helix</keyword>
<dbReference type="InterPro" id="IPR044751">
    <property type="entry name" value="Ion_transp-like_CBS"/>
</dbReference>
<dbReference type="EMBL" id="RKLV01000001">
    <property type="protein sequence ID" value="MCX2817768.1"/>
    <property type="molecule type" value="Genomic_DNA"/>
</dbReference>
<evidence type="ECO:0000313" key="12">
    <source>
        <dbReference type="Proteomes" id="UP001149411"/>
    </source>
</evidence>
<reference evidence="11" key="1">
    <citation type="submission" date="2022-09" db="EMBL/GenBank/DDBJ databases">
        <title>Haloadaptaus new haloarchaeum isolated from saline soil.</title>
        <authorList>
            <person name="Duran-Viseras A."/>
            <person name="Sanchez-Porro C."/>
            <person name="Ventosa A."/>
        </authorList>
    </citation>
    <scope>NUCLEOTIDE SEQUENCE</scope>
    <source>
        <strain evidence="11">F3-133</strain>
    </source>
</reference>
<dbReference type="Gene3D" id="3.30.465.10">
    <property type="match status" value="1"/>
</dbReference>
<dbReference type="GO" id="GO:0050660">
    <property type="term" value="F:flavin adenine dinucleotide binding"/>
    <property type="evidence" value="ECO:0007669"/>
    <property type="project" value="InterPro"/>
</dbReference>
<sequence>MVEPIVLAGVAAVVLLMILSAFFSSSEIAMFSLERHRIDSLAEGEEASAATLESLRENPHRLLVTILVGNNVVNIAMTSIATALFAIYVPGGLAVLLTTVIISVLVLVFGESAPKSYAVENTEEWALRIARPLQASQYVMYPAVVFFDHLTRGVNRFTGGRSDIETSYVTRDEIEGLLRTGEEEGVIEEDEREMIQSVFRFTNTIAKEVMTPRLDVVSVTADASLDEVLQTCVENDVTRVPVYRDNLDNIVGIVDIRDIIPALETDATPADIVEPTLHVPETKEIDDLLRELQDERIHLAIVIDEFGSTKGLVTVEDIVEEIVGEIFETEEEEPIERIDDGTITVKGEVNLDEVNEELGIDLPEEGEFETVAGFIYNRMGRLVEEGETVVDQGVTLTVEETENTRILRVRVEKEEQE</sequence>
<keyword evidence="5 7" id="KW-0129">CBS domain</keyword>
<comment type="caution">
    <text evidence="11">The sequence shown here is derived from an EMBL/GenBank/DDBJ whole genome shotgun (WGS) entry which is preliminary data.</text>
</comment>
<dbReference type="SMART" id="SM00116">
    <property type="entry name" value="CBS"/>
    <property type="match status" value="2"/>
</dbReference>
<dbReference type="Pfam" id="PF03471">
    <property type="entry name" value="CorC_HlyC"/>
    <property type="match status" value="1"/>
</dbReference>
<evidence type="ECO:0000256" key="3">
    <source>
        <dbReference type="ARBA" id="ARBA00022737"/>
    </source>
</evidence>
<dbReference type="Gene3D" id="3.10.580.10">
    <property type="entry name" value="CBS-domain"/>
    <property type="match status" value="1"/>
</dbReference>
<keyword evidence="6 8" id="KW-0472">Membrane</keyword>
<dbReference type="FunFam" id="3.10.580.10:FF:000002">
    <property type="entry name" value="Magnesium/cobalt efflux protein CorC"/>
    <property type="match status" value="1"/>
</dbReference>
<gene>
    <name evidence="11" type="ORF">EGH25_00110</name>
</gene>
<dbReference type="InterPro" id="IPR046342">
    <property type="entry name" value="CBS_dom_sf"/>
</dbReference>
<evidence type="ECO:0000256" key="7">
    <source>
        <dbReference type="PROSITE-ProRule" id="PRU00703"/>
    </source>
</evidence>
<dbReference type="AlphaFoldDB" id="A0A9Q4C1U7"/>
<dbReference type="Pfam" id="PF01595">
    <property type="entry name" value="CNNM"/>
    <property type="match status" value="1"/>
</dbReference>
<dbReference type="InterPro" id="IPR000644">
    <property type="entry name" value="CBS_dom"/>
</dbReference>
<dbReference type="InterPro" id="IPR016169">
    <property type="entry name" value="FAD-bd_PCMH_sub2"/>
</dbReference>
<feature type="domain" description="CNNM transmembrane" evidence="10">
    <location>
        <begin position="2"/>
        <end position="191"/>
    </location>
</feature>
<dbReference type="PROSITE" id="PS51371">
    <property type="entry name" value="CBS"/>
    <property type="match status" value="1"/>
</dbReference>